<comment type="pathway">
    <text evidence="2 5">Cofactor biosynthesis; 7,8-dihydroneopterin triphosphate biosynthesis; 7,8-dihydroneopterin triphosphate from GTP: step 1/1.</text>
</comment>
<dbReference type="NCBIfam" id="NF006825">
    <property type="entry name" value="PRK09347.1-2"/>
    <property type="match status" value="1"/>
</dbReference>
<dbReference type="InterPro" id="IPR018234">
    <property type="entry name" value="GTP_CycHdrlase_I_CS"/>
</dbReference>
<dbReference type="AlphaFoldDB" id="A0A7G9RED8"/>
<evidence type="ECO:0000256" key="3">
    <source>
        <dbReference type="ARBA" id="ARBA00022563"/>
    </source>
</evidence>
<keyword evidence="5" id="KW-0862">Zinc</keyword>
<evidence type="ECO:0000313" key="7">
    <source>
        <dbReference type="EMBL" id="QNN53963.1"/>
    </source>
</evidence>
<dbReference type="InterPro" id="IPR043133">
    <property type="entry name" value="GTP-CH-I_C/QueF"/>
</dbReference>
<evidence type="ECO:0000256" key="2">
    <source>
        <dbReference type="ARBA" id="ARBA00005080"/>
    </source>
</evidence>
<dbReference type="Pfam" id="PF01227">
    <property type="entry name" value="GTP_cyclohydroI"/>
    <property type="match status" value="1"/>
</dbReference>
<dbReference type="GO" id="GO:0005525">
    <property type="term" value="F:GTP binding"/>
    <property type="evidence" value="ECO:0007669"/>
    <property type="project" value="UniProtKB-KW"/>
</dbReference>
<keyword evidence="5" id="KW-0547">Nucleotide-binding</keyword>
<feature type="binding site" evidence="5">
    <location>
        <position position="101"/>
    </location>
    <ligand>
        <name>Zn(2+)</name>
        <dbReference type="ChEBI" id="CHEBI:29105"/>
    </ligand>
</feature>
<name>A0A7G9RED8_9ACTN</name>
<dbReference type="InterPro" id="IPR020602">
    <property type="entry name" value="GTP_CycHdrlase_I_dom"/>
</dbReference>
<keyword evidence="5" id="KW-0342">GTP-binding</keyword>
<evidence type="ECO:0000313" key="8">
    <source>
        <dbReference type="Proteomes" id="UP000515947"/>
    </source>
</evidence>
<keyword evidence="4 5" id="KW-0378">Hydrolase</keyword>
<proteinExistence type="inferred from homology"/>
<dbReference type="Gene3D" id="3.30.1130.10">
    <property type="match status" value="1"/>
</dbReference>
<dbReference type="EC" id="3.5.4.16" evidence="5"/>
<dbReference type="RefSeq" id="WP_187579807.1">
    <property type="nucleotide sequence ID" value="NZ_CP060713.1"/>
</dbReference>
<dbReference type="SUPFAM" id="SSF55620">
    <property type="entry name" value="Tetrahydrobiopterin biosynthesis enzymes-like"/>
    <property type="match status" value="1"/>
</dbReference>
<feature type="domain" description="GTP cyclohydrolase I" evidence="6">
    <location>
        <begin position="37"/>
        <end position="208"/>
    </location>
</feature>
<dbReference type="GO" id="GO:0046654">
    <property type="term" value="P:tetrahydrofolate biosynthetic process"/>
    <property type="evidence" value="ECO:0007669"/>
    <property type="project" value="UniProtKB-UniRule"/>
</dbReference>
<comment type="subunit">
    <text evidence="5">Homopolymer.</text>
</comment>
<dbReference type="PANTHER" id="PTHR11109">
    <property type="entry name" value="GTP CYCLOHYDROLASE I"/>
    <property type="match status" value="1"/>
</dbReference>
<dbReference type="PANTHER" id="PTHR11109:SF7">
    <property type="entry name" value="GTP CYCLOHYDROLASE 1"/>
    <property type="match status" value="1"/>
</dbReference>
<sequence length="212" mass="23336">MSSRPPAGAAGTASNLLAWRPRVAHEAAPVDLAAAERGAADLLGALGLPLDTVDMAETPRRMAHAFAEMLTVRDFELTTFPNTEEYDELVLVEDIPVRSVCEHHMLPFVGVAHIGYLPDQRILGLSKFARVVNFFGHRPQTQERLTKQIAEHLRDQLSPRGVGVVIEAEHTCMSLRGVRAVGARTVTSVLFGTLREDPASRAEFLSLTRHRR</sequence>
<dbReference type="GO" id="GO:0005737">
    <property type="term" value="C:cytoplasm"/>
    <property type="evidence" value="ECO:0007669"/>
    <property type="project" value="TreeGrafter"/>
</dbReference>
<keyword evidence="3 5" id="KW-0554">One-carbon metabolism</keyword>
<dbReference type="EMBL" id="CP060713">
    <property type="protein sequence ID" value="QNN53963.1"/>
    <property type="molecule type" value="Genomic_DNA"/>
</dbReference>
<protein>
    <recommendedName>
        <fullName evidence="5">GTP cyclohydrolase 1</fullName>
        <ecNumber evidence="5">3.5.4.16</ecNumber>
    </recommendedName>
    <alternativeName>
        <fullName evidence="5">GTP cyclohydrolase I</fullName>
        <shortName evidence="5">GTP-CH-I</shortName>
    </alternativeName>
</protein>
<comment type="catalytic activity">
    <reaction evidence="1 5">
        <text>GTP + H2O = 7,8-dihydroneopterin 3'-triphosphate + formate + H(+)</text>
        <dbReference type="Rhea" id="RHEA:17473"/>
        <dbReference type="ChEBI" id="CHEBI:15377"/>
        <dbReference type="ChEBI" id="CHEBI:15378"/>
        <dbReference type="ChEBI" id="CHEBI:15740"/>
        <dbReference type="ChEBI" id="CHEBI:37565"/>
        <dbReference type="ChEBI" id="CHEBI:58462"/>
        <dbReference type="EC" id="3.5.4.16"/>
    </reaction>
</comment>
<dbReference type="InterPro" id="IPR001474">
    <property type="entry name" value="GTP_CycHdrlase_I"/>
</dbReference>
<dbReference type="GO" id="GO:0008270">
    <property type="term" value="F:zinc ion binding"/>
    <property type="evidence" value="ECO:0007669"/>
    <property type="project" value="UniProtKB-UniRule"/>
</dbReference>
<dbReference type="HAMAP" id="MF_00223">
    <property type="entry name" value="FolE"/>
    <property type="match status" value="1"/>
</dbReference>
<accession>A0A7G9RED8</accession>
<evidence type="ECO:0000256" key="5">
    <source>
        <dbReference type="HAMAP-Rule" id="MF_00223"/>
    </source>
</evidence>
<comment type="similarity">
    <text evidence="5">Belongs to the GTP cyclohydrolase I family.</text>
</comment>
<dbReference type="NCBIfam" id="NF006826">
    <property type="entry name" value="PRK09347.1-3"/>
    <property type="match status" value="1"/>
</dbReference>
<keyword evidence="5" id="KW-0479">Metal-binding</keyword>
<dbReference type="GO" id="GO:0006730">
    <property type="term" value="P:one-carbon metabolic process"/>
    <property type="evidence" value="ECO:0007669"/>
    <property type="project" value="UniProtKB-UniRule"/>
</dbReference>
<dbReference type="GO" id="GO:0006729">
    <property type="term" value="P:tetrahydrobiopterin biosynthetic process"/>
    <property type="evidence" value="ECO:0007669"/>
    <property type="project" value="TreeGrafter"/>
</dbReference>
<dbReference type="FunFam" id="3.30.1130.10:FF:000001">
    <property type="entry name" value="GTP cyclohydrolase 1"/>
    <property type="match status" value="1"/>
</dbReference>
<gene>
    <name evidence="5" type="primary">folE</name>
    <name evidence="7" type="ORF">H9L09_06160</name>
</gene>
<dbReference type="PROSITE" id="PS00859">
    <property type="entry name" value="GTP_CYCLOHYDROL_1_1"/>
    <property type="match status" value="1"/>
</dbReference>
<evidence type="ECO:0000256" key="4">
    <source>
        <dbReference type="ARBA" id="ARBA00022801"/>
    </source>
</evidence>
<keyword evidence="8" id="KW-1185">Reference proteome</keyword>
<dbReference type="KEGG" id="nmes:H9L09_06160"/>
<dbReference type="GO" id="GO:0003934">
    <property type="term" value="F:GTP cyclohydrolase I activity"/>
    <property type="evidence" value="ECO:0007669"/>
    <property type="project" value="UniProtKB-UniRule"/>
</dbReference>
<dbReference type="Proteomes" id="UP000515947">
    <property type="component" value="Chromosome"/>
</dbReference>
<evidence type="ECO:0000259" key="6">
    <source>
        <dbReference type="Pfam" id="PF01227"/>
    </source>
</evidence>
<reference evidence="7 8" key="1">
    <citation type="submission" date="2020-08" db="EMBL/GenBank/DDBJ databases">
        <title>Genome sequence of Nocardioides mesophilus KACC 16243T.</title>
        <authorList>
            <person name="Hyun D.-W."/>
            <person name="Bae J.-W."/>
        </authorList>
    </citation>
    <scope>NUCLEOTIDE SEQUENCE [LARGE SCALE GENOMIC DNA]</scope>
    <source>
        <strain evidence="7 8">KACC 16243</strain>
    </source>
</reference>
<feature type="binding site" evidence="5">
    <location>
        <position position="104"/>
    </location>
    <ligand>
        <name>Zn(2+)</name>
        <dbReference type="ChEBI" id="CHEBI:29105"/>
    </ligand>
</feature>
<organism evidence="7 8">
    <name type="scientific">Nocardioides mesophilus</name>
    <dbReference type="NCBI Taxonomy" id="433659"/>
    <lineage>
        <taxon>Bacteria</taxon>
        <taxon>Bacillati</taxon>
        <taxon>Actinomycetota</taxon>
        <taxon>Actinomycetes</taxon>
        <taxon>Propionibacteriales</taxon>
        <taxon>Nocardioidaceae</taxon>
        <taxon>Nocardioides</taxon>
    </lineage>
</organism>
<feature type="binding site" evidence="5">
    <location>
        <position position="172"/>
    </location>
    <ligand>
        <name>Zn(2+)</name>
        <dbReference type="ChEBI" id="CHEBI:29105"/>
    </ligand>
</feature>
<evidence type="ECO:0000256" key="1">
    <source>
        <dbReference type="ARBA" id="ARBA00001052"/>
    </source>
</evidence>
<dbReference type="UniPathway" id="UPA00848">
    <property type="reaction ID" value="UER00151"/>
</dbReference>